<feature type="region of interest" description="Disordered" evidence="1">
    <location>
        <begin position="25"/>
        <end position="101"/>
    </location>
</feature>
<comment type="caution">
    <text evidence="2">The sequence shown here is derived from an EMBL/GenBank/DDBJ whole genome shotgun (WGS) entry which is preliminary data.</text>
</comment>
<proteinExistence type="predicted"/>
<name>A0A5C5XLP8_9PLAN</name>
<evidence type="ECO:0000313" key="2">
    <source>
        <dbReference type="EMBL" id="TWT64117.1"/>
    </source>
</evidence>
<dbReference type="AlphaFoldDB" id="A0A5C5XLP8"/>
<evidence type="ECO:0000256" key="1">
    <source>
        <dbReference type="SAM" id="MobiDB-lite"/>
    </source>
</evidence>
<accession>A0A5C5XLP8</accession>
<organism evidence="2 3">
    <name type="scientific">Rubinisphaera italica</name>
    <dbReference type="NCBI Taxonomy" id="2527969"/>
    <lineage>
        <taxon>Bacteria</taxon>
        <taxon>Pseudomonadati</taxon>
        <taxon>Planctomycetota</taxon>
        <taxon>Planctomycetia</taxon>
        <taxon>Planctomycetales</taxon>
        <taxon>Planctomycetaceae</taxon>
        <taxon>Rubinisphaera</taxon>
    </lineage>
</organism>
<sequence length="344" mass="37820">MPIEVTCDLCFRDHKVKSEYAGKTFKCKGCGEPLTAPRPKRRPKPTAPVENDDFLGALDKAAGDRGKSLPPKVASRKPKKSSKASSSQKSKQTASSGMNDGNVKAIMGGVGTVLLLLLAVGLKLANKTDILDRLIPAGVEWSHFQIHKGNITLEVPSTPKLKQTPVPNAIAYGTFVSEARMFATSVAYAQFNTSEIPDNGKSLFTIGMMKSDLARELKAEHPGTTMEREETVMIDGIPVLLLVTNSTIKNNKMRLFCYFFLAGDTLYGFEFIEKANSPKDSDRDYFVNSIHFSEKVKTAYRDWQGKIESPGSISPQTKEWNSEEETSEVFNIPSDTTLAQLISN</sequence>
<feature type="compositionally biased region" description="Low complexity" evidence="1">
    <location>
        <begin position="83"/>
        <end position="96"/>
    </location>
</feature>
<dbReference type="OrthoDB" id="284830at2"/>
<gene>
    <name evidence="2" type="ORF">Pan54_48780</name>
</gene>
<dbReference type="Proteomes" id="UP000316095">
    <property type="component" value="Unassembled WGS sequence"/>
</dbReference>
<keyword evidence="3" id="KW-1185">Reference proteome</keyword>
<evidence type="ECO:0000313" key="3">
    <source>
        <dbReference type="Proteomes" id="UP000316095"/>
    </source>
</evidence>
<feature type="region of interest" description="Disordered" evidence="1">
    <location>
        <begin position="307"/>
        <end position="326"/>
    </location>
</feature>
<dbReference type="EMBL" id="SJPG01000001">
    <property type="protein sequence ID" value="TWT64117.1"/>
    <property type="molecule type" value="Genomic_DNA"/>
</dbReference>
<reference evidence="2 3" key="1">
    <citation type="submission" date="2019-02" db="EMBL/GenBank/DDBJ databases">
        <title>Deep-cultivation of Planctomycetes and their phenomic and genomic characterization uncovers novel biology.</title>
        <authorList>
            <person name="Wiegand S."/>
            <person name="Jogler M."/>
            <person name="Boedeker C."/>
            <person name="Pinto D."/>
            <person name="Vollmers J."/>
            <person name="Rivas-Marin E."/>
            <person name="Kohn T."/>
            <person name="Peeters S.H."/>
            <person name="Heuer A."/>
            <person name="Rast P."/>
            <person name="Oberbeckmann S."/>
            <person name="Bunk B."/>
            <person name="Jeske O."/>
            <person name="Meyerdierks A."/>
            <person name="Storesund J.E."/>
            <person name="Kallscheuer N."/>
            <person name="Luecker S."/>
            <person name="Lage O.M."/>
            <person name="Pohl T."/>
            <person name="Merkel B.J."/>
            <person name="Hornburger P."/>
            <person name="Mueller R.-W."/>
            <person name="Bruemmer F."/>
            <person name="Labrenz M."/>
            <person name="Spormann A.M."/>
            <person name="Op Den Camp H."/>
            <person name="Overmann J."/>
            <person name="Amann R."/>
            <person name="Jetten M.S.M."/>
            <person name="Mascher T."/>
            <person name="Medema M.H."/>
            <person name="Devos D.P."/>
            <person name="Kaster A.-K."/>
            <person name="Ovreas L."/>
            <person name="Rohde M."/>
            <person name="Galperin M.Y."/>
            <person name="Jogler C."/>
        </authorList>
    </citation>
    <scope>NUCLEOTIDE SEQUENCE [LARGE SCALE GENOMIC DNA]</scope>
    <source>
        <strain evidence="2 3">Pan54</strain>
    </source>
</reference>
<protein>
    <submittedName>
        <fullName evidence="2">Uncharacterized protein</fullName>
    </submittedName>
</protein>
<dbReference type="RefSeq" id="WP_146505857.1">
    <property type="nucleotide sequence ID" value="NZ_SJPG01000001.1"/>
</dbReference>